<sequence>MTDNKNTKDSGTGKPETSTSSKNAGKTSAKAADTPTNNQTDQKKEKKGGKALAVVAIILVFAMGGGLYYHDQQQALQAQQDVETLAKQMSTLEQQMRANAERAQQALADATQKQTHQQTLIEQQAQTITSLQTALADMKGRRPNDWLIAEADYLVKQAGRKLWLEHDVMSATALMQTADRRIAELNDPSLMPVRKALANDITALKAVKRIDRDGIVLRLSSLQQQISRLPLANAVLPAAEEEEVPAVSSSVNDWQDNLKASLNDFVGQFVTYRKRDGSVIPLLTPTQTFRLQENVKAKLDQAITAVYREQGRLFNESLSMAEEWTKRFYNQDAESTKSFLAELKQLNLQSVQVSYPEKLSSQSLISDLVADRLQRNLAHVDAGDTTL</sequence>
<dbReference type="PANTHER" id="PTHR38043:SF1">
    <property type="entry name" value="PROTEIN HEMX"/>
    <property type="match status" value="1"/>
</dbReference>
<keyword evidence="3" id="KW-0812">Transmembrane</keyword>
<organism evidence="4 5">
    <name type="scientific">Veronia pacifica</name>
    <dbReference type="NCBI Taxonomy" id="1080227"/>
    <lineage>
        <taxon>Bacteria</taxon>
        <taxon>Pseudomonadati</taxon>
        <taxon>Pseudomonadota</taxon>
        <taxon>Gammaproteobacteria</taxon>
        <taxon>Vibrionales</taxon>
        <taxon>Vibrionaceae</taxon>
        <taxon>Veronia</taxon>
    </lineage>
</organism>
<dbReference type="EMBL" id="LYBM01000016">
    <property type="protein sequence ID" value="ODA33417.1"/>
    <property type="molecule type" value="Genomic_DNA"/>
</dbReference>
<reference evidence="4 5" key="1">
    <citation type="submission" date="2016-05" db="EMBL/GenBank/DDBJ databases">
        <title>Genomic Taxonomy of the Vibrionaceae.</title>
        <authorList>
            <person name="Gomez-Gil B."/>
            <person name="Enciso-Ibarra J."/>
        </authorList>
    </citation>
    <scope>NUCLEOTIDE SEQUENCE [LARGE SCALE GENOMIC DNA]</scope>
    <source>
        <strain evidence="4 5">CAIM 1920</strain>
    </source>
</reference>
<evidence type="ECO:0000256" key="2">
    <source>
        <dbReference type="SAM" id="MobiDB-lite"/>
    </source>
</evidence>
<evidence type="ECO:0000313" key="4">
    <source>
        <dbReference type="EMBL" id="ODA33417.1"/>
    </source>
</evidence>
<gene>
    <name evidence="4" type="ORF">A8L45_10220</name>
</gene>
<dbReference type="STRING" id="1080227.A8L45_10220"/>
<dbReference type="Proteomes" id="UP000094936">
    <property type="component" value="Unassembled WGS sequence"/>
</dbReference>
<evidence type="ECO:0000256" key="1">
    <source>
        <dbReference type="SAM" id="Coils"/>
    </source>
</evidence>
<accession>A0A1C3EJK5</accession>
<dbReference type="Pfam" id="PF04375">
    <property type="entry name" value="HemX"/>
    <property type="match status" value="1"/>
</dbReference>
<evidence type="ECO:0000313" key="5">
    <source>
        <dbReference type="Proteomes" id="UP000094936"/>
    </source>
</evidence>
<protein>
    <submittedName>
        <fullName evidence="4">Heme biosynthesis operon protein HemX</fullName>
    </submittedName>
</protein>
<keyword evidence="3" id="KW-0472">Membrane</keyword>
<feature type="coiled-coil region" evidence="1">
    <location>
        <begin position="75"/>
        <end position="113"/>
    </location>
</feature>
<proteinExistence type="predicted"/>
<comment type="caution">
    <text evidence="4">The sequence shown here is derived from an EMBL/GenBank/DDBJ whole genome shotgun (WGS) entry which is preliminary data.</text>
</comment>
<feature type="transmembrane region" description="Helical" evidence="3">
    <location>
        <begin position="51"/>
        <end position="69"/>
    </location>
</feature>
<name>A0A1C3EJK5_9GAMM</name>
<feature type="compositionally biased region" description="Polar residues" evidence="2">
    <location>
        <begin position="15"/>
        <end position="26"/>
    </location>
</feature>
<keyword evidence="5" id="KW-1185">Reference proteome</keyword>
<feature type="region of interest" description="Disordered" evidence="2">
    <location>
        <begin position="1"/>
        <end position="47"/>
    </location>
</feature>
<dbReference type="AlphaFoldDB" id="A0A1C3EJK5"/>
<dbReference type="RefSeq" id="WP_068901881.1">
    <property type="nucleotide sequence ID" value="NZ_JBHUIF010000022.1"/>
</dbReference>
<keyword evidence="3" id="KW-1133">Transmembrane helix</keyword>
<keyword evidence="1" id="KW-0175">Coiled coil</keyword>
<evidence type="ECO:0000256" key="3">
    <source>
        <dbReference type="SAM" id="Phobius"/>
    </source>
</evidence>
<dbReference type="PANTHER" id="PTHR38043">
    <property type="entry name" value="PROTEIN HEMX"/>
    <property type="match status" value="1"/>
</dbReference>
<dbReference type="InterPro" id="IPR007470">
    <property type="entry name" value="HemX"/>
</dbReference>